<dbReference type="PANTHER" id="PTHR47623:SF1">
    <property type="entry name" value="OS09G0287300 PROTEIN"/>
    <property type="match status" value="1"/>
</dbReference>
<dbReference type="InterPro" id="IPR029033">
    <property type="entry name" value="His_PPase_superfam"/>
</dbReference>
<dbReference type="KEGG" id="mdu:MDUV_02840"/>
<evidence type="ECO:0000313" key="3">
    <source>
        <dbReference type="Proteomes" id="UP000467006"/>
    </source>
</evidence>
<dbReference type="AlphaFoldDB" id="A0A7I7JVZ1"/>
<dbReference type="Proteomes" id="UP000467006">
    <property type="component" value="Chromosome"/>
</dbReference>
<organism evidence="2 3">
    <name type="scientific">Mycolicibacterium duvalii</name>
    <dbReference type="NCBI Taxonomy" id="39688"/>
    <lineage>
        <taxon>Bacteria</taxon>
        <taxon>Bacillati</taxon>
        <taxon>Actinomycetota</taxon>
        <taxon>Actinomycetes</taxon>
        <taxon>Mycobacteriales</taxon>
        <taxon>Mycobacteriaceae</taxon>
        <taxon>Mycolicibacterium</taxon>
    </lineage>
</organism>
<reference evidence="2 3" key="1">
    <citation type="journal article" date="2019" name="Emerg. Microbes Infect.">
        <title>Comprehensive subspecies identification of 175 nontuberculous mycobacteria species based on 7547 genomic profiles.</title>
        <authorList>
            <person name="Matsumoto Y."/>
            <person name="Kinjo T."/>
            <person name="Motooka D."/>
            <person name="Nabeya D."/>
            <person name="Jung N."/>
            <person name="Uechi K."/>
            <person name="Horii T."/>
            <person name="Iida T."/>
            <person name="Fujita J."/>
            <person name="Nakamura S."/>
        </authorList>
    </citation>
    <scope>NUCLEOTIDE SEQUENCE [LARGE SCALE GENOMIC DNA]</scope>
    <source>
        <strain evidence="2 3">JCM 6396</strain>
    </source>
</reference>
<dbReference type="CDD" id="cd07067">
    <property type="entry name" value="HP_PGM_like"/>
    <property type="match status" value="1"/>
</dbReference>
<accession>A0A7I7JVZ1</accession>
<dbReference type="SMART" id="SM00855">
    <property type="entry name" value="PGAM"/>
    <property type="match status" value="1"/>
</dbReference>
<dbReference type="PANTHER" id="PTHR47623">
    <property type="entry name" value="OS09G0287300 PROTEIN"/>
    <property type="match status" value="1"/>
</dbReference>
<dbReference type="SUPFAM" id="SSF53254">
    <property type="entry name" value="Phosphoglycerate mutase-like"/>
    <property type="match status" value="1"/>
</dbReference>
<dbReference type="EMBL" id="AP022563">
    <property type="protein sequence ID" value="BBX15424.1"/>
    <property type="molecule type" value="Genomic_DNA"/>
</dbReference>
<keyword evidence="3" id="KW-1185">Reference proteome</keyword>
<gene>
    <name evidence="2" type="ORF">MDUV_02840</name>
</gene>
<protein>
    <submittedName>
        <fullName evidence="2">Phosphohistidine phosphatase</fullName>
    </submittedName>
</protein>
<name>A0A7I7JVZ1_9MYCO</name>
<dbReference type="Gene3D" id="3.40.50.1240">
    <property type="entry name" value="Phosphoglycerate mutase-like"/>
    <property type="match status" value="1"/>
</dbReference>
<dbReference type="InterPro" id="IPR013078">
    <property type="entry name" value="His_Pase_superF_clade-1"/>
</dbReference>
<sequence>MSAPVLSHIPASSSSGMASVWRPADKSGDAHRHGLALFAMTDARRAHRTLLLLRHAKSGYPDGVADHDRPLAARGVREGALAGDWIRAHVPPVDAVLCSTAVRTRQTLERTGIDAPVRYLERLYDATPGLALAEINASPTHFGDDPATLLVVGHEPVMSSLALALAVDGIESEVGAQVADRFPTSSVAVLRIETSWAGLELGSAQLVAFHTAR</sequence>
<dbReference type="Pfam" id="PF00300">
    <property type="entry name" value="His_Phos_1"/>
    <property type="match status" value="1"/>
</dbReference>
<proteinExistence type="predicted"/>
<evidence type="ECO:0000313" key="2">
    <source>
        <dbReference type="EMBL" id="BBX15424.1"/>
    </source>
</evidence>
<feature type="region of interest" description="Disordered" evidence="1">
    <location>
        <begin position="1"/>
        <end position="25"/>
    </location>
</feature>
<evidence type="ECO:0000256" key="1">
    <source>
        <dbReference type="SAM" id="MobiDB-lite"/>
    </source>
</evidence>